<accession>A0A2S3WC56</accession>
<sequence>MFSSNGDESFRAYLNAGTENLDEVLAAGSPFLTMMDDLDSFLTEHVSGLNVQPVDKLIGVFG</sequence>
<reference evidence="1 2" key="2">
    <citation type="submission" date="2018-03" db="EMBL/GenBank/DDBJ databases">
        <title>Draft genome of Pseudomonas putida strain KT-27.</title>
        <authorList>
            <person name="Yoshizawa S."/>
            <person name="Khan N.H."/>
            <person name="Nishimura M."/>
            <person name="Chiura H.X."/>
            <person name="Ogura Y."/>
            <person name="Hayashi T."/>
            <person name="Kogure K."/>
        </authorList>
    </citation>
    <scope>NUCLEOTIDE SEQUENCE [LARGE SCALE GENOMIC DNA]</scope>
    <source>
        <strain evidence="1 2">KT-27</strain>
    </source>
</reference>
<evidence type="ECO:0000313" key="2">
    <source>
        <dbReference type="Proteomes" id="UP000237194"/>
    </source>
</evidence>
<gene>
    <name evidence="1" type="ORF">BGP80_09760</name>
</gene>
<dbReference type="Proteomes" id="UP000237194">
    <property type="component" value="Unassembled WGS sequence"/>
</dbReference>
<name>A0A2S3WC56_PSEPU</name>
<dbReference type="EMBL" id="MIND01000018">
    <property type="protein sequence ID" value="POF88238.1"/>
    <property type="molecule type" value="Genomic_DNA"/>
</dbReference>
<protein>
    <submittedName>
        <fullName evidence="1">Uncharacterized protein</fullName>
    </submittedName>
</protein>
<proteinExistence type="predicted"/>
<organism evidence="1 2">
    <name type="scientific">Pseudomonas putida</name>
    <name type="common">Arthrobacter siderocapsulatus</name>
    <dbReference type="NCBI Taxonomy" id="303"/>
    <lineage>
        <taxon>Bacteria</taxon>
        <taxon>Pseudomonadati</taxon>
        <taxon>Pseudomonadota</taxon>
        <taxon>Gammaproteobacteria</taxon>
        <taxon>Pseudomonadales</taxon>
        <taxon>Pseudomonadaceae</taxon>
        <taxon>Pseudomonas</taxon>
    </lineage>
</organism>
<evidence type="ECO:0000313" key="1">
    <source>
        <dbReference type="EMBL" id="POF88238.1"/>
    </source>
</evidence>
<dbReference type="AlphaFoldDB" id="A0A2S3WC56"/>
<comment type="caution">
    <text evidence="1">The sequence shown here is derived from an EMBL/GenBank/DDBJ whole genome shotgun (WGS) entry which is preliminary data.</text>
</comment>
<dbReference type="RefSeq" id="WP_103436444.1">
    <property type="nucleotide sequence ID" value="NZ_MIND01000018.1"/>
</dbReference>
<reference evidence="1 2" key="1">
    <citation type="submission" date="2016-08" db="EMBL/GenBank/DDBJ databases">
        <authorList>
            <person name="Seilhamer J.J."/>
        </authorList>
    </citation>
    <scope>NUCLEOTIDE SEQUENCE [LARGE SCALE GENOMIC DNA]</scope>
    <source>
        <strain evidence="1 2">KT-27</strain>
    </source>
</reference>